<keyword evidence="2" id="KW-1185">Reference proteome</keyword>
<dbReference type="EMBL" id="JAIGNO010000003">
    <property type="protein sequence ID" value="MBX7482271.1"/>
    <property type="molecule type" value="Genomic_DNA"/>
</dbReference>
<dbReference type="InterPro" id="IPR018531">
    <property type="entry name" value="DUF1993"/>
</dbReference>
<gene>
    <name evidence="1" type="ORF">K3174_06985</name>
</gene>
<reference evidence="1 2" key="1">
    <citation type="submission" date="2021-08" db="EMBL/GenBank/DDBJ databases">
        <title>Comparative Genomics Analysis of the Genus Qipengyuania Reveals Extensive Genetic Diversity and Metabolic Versatility, Including the Description of Fifteen Novel Species.</title>
        <authorList>
            <person name="Liu Y."/>
        </authorList>
    </citation>
    <scope>NUCLEOTIDE SEQUENCE [LARGE SCALE GENOMIC DNA]</scope>
    <source>
        <strain evidence="1 2">6D47A</strain>
    </source>
</reference>
<protein>
    <submittedName>
        <fullName evidence="1">DUF1993 domain-containing protein</fullName>
    </submittedName>
</protein>
<dbReference type="Pfam" id="PF09351">
    <property type="entry name" value="DUF1993"/>
    <property type="match status" value="1"/>
</dbReference>
<dbReference type="PANTHER" id="PTHR36922:SF1">
    <property type="entry name" value="DUF1993 DOMAIN-CONTAINING PROTEIN"/>
    <property type="match status" value="1"/>
</dbReference>
<dbReference type="Proteomes" id="UP000755104">
    <property type="component" value="Unassembled WGS sequence"/>
</dbReference>
<evidence type="ECO:0000313" key="2">
    <source>
        <dbReference type="Proteomes" id="UP000755104"/>
    </source>
</evidence>
<dbReference type="SUPFAM" id="SSF109854">
    <property type="entry name" value="DinB/YfiT-like putative metalloenzymes"/>
    <property type="match status" value="1"/>
</dbReference>
<sequence>MDMKTLLLTTHANMLGTLDGLVTKAESHEKAGELLGARLADDMHPLSTQIRFLANMPGEALERLGLMEFTSRDEDPKDFAEARAIIAEARKLVESAEALHFPADDAPLAMALPNGMTFDLTTQDYVRDWAIAQFYFHINAAYAILRQAGLAIGKADYVPYMFKYLRQPTG</sequence>
<proteinExistence type="predicted"/>
<dbReference type="RefSeq" id="WP_221557263.1">
    <property type="nucleotide sequence ID" value="NZ_JAIGNO010000003.1"/>
</dbReference>
<organism evidence="1 2">
    <name type="scientific">Qipengyuania qiaonensis</name>
    <dbReference type="NCBI Taxonomy" id="2867240"/>
    <lineage>
        <taxon>Bacteria</taxon>
        <taxon>Pseudomonadati</taxon>
        <taxon>Pseudomonadota</taxon>
        <taxon>Alphaproteobacteria</taxon>
        <taxon>Sphingomonadales</taxon>
        <taxon>Erythrobacteraceae</taxon>
        <taxon>Qipengyuania</taxon>
    </lineage>
</organism>
<evidence type="ECO:0000313" key="1">
    <source>
        <dbReference type="EMBL" id="MBX7482271.1"/>
    </source>
</evidence>
<dbReference type="InterPro" id="IPR034660">
    <property type="entry name" value="DinB/YfiT-like"/>
</dbReference>
<dbReference type="Gene3D" id="1.20.120.450">
    <property type="entry name" value="dinb family like domain"/>
    <property type="match status" value="1"/>
</dbReference>
<accession>A0ABS7J4S5</accession>
<comment type="caution">
    <text evidence="1">The sequence shown here is derived from an EMBL/GenBank/DDBJ whole genome shotgun (WGS) entry which is preliminary data.</text>
</comment>
<dbReference type="PANTHER" id="PTHR36922">
    <property type="entry name" value="BLL2446 PROTEIN"/>
    <property type="match status" value="1"/>
</dbReference>
<name>A0ABS7J4S5_9SPHN</name>